<feature type="domain" description="Ig-like" evidence="2">
    <location>
        <begin position="153"/>
        <end position="237"/>
    </location>
</feature>
<sequence>MRLFLLQLILLFFVLTNCNAQYTITGNVNSSSYSCASFSGNSTIYIGNGTTSTNLSMNQTLDLYNSCSLGPIQFVVRNNASVDFSPGNERLVLPAGSSIIIESGGSLIGGSCNASERIYIGTDLIASCNGGAGADYAFNQLVINGGYNFVKTTVSPICGSGTASVAVSVIPTPAASTTYRLYTVPSGGSVVSSVTASTSPYSATLTTPSISATTTYYVAATTGSNTTPRKEFVVTVNSIPTITATAPSSICGSGVVTLGATASSGTINWYTTATGGSPVATGVTYNTPSLTNTTTYYVDATNGGCTTATRTAVVATVNNVPNNISNGFSATTICAGGSPQLTFDAEDATFVLPYSITYKNDDTSIQYTVSIPSAAPYSFTPADNPTVNTGYTLVSISNGTCTRTSGFVDPGSNLIVRPAPVVTISGTTSVCVGNSSPNITFTNPQTVAVTVTYTVNGGANQQINIPAGNTAAVAVPTSTATTYNYNLVSVVYQTMPGCSNMISGSATITVNPILPANVTVSASPSGAICSGTSVTFTAIPTNGGTMPVYQWKLNGGNVGLNSATYTNTALTDGDVVACVMTSNATPCLTASPATSNAVTMTVNLLPSAPVVGTVTQPTCMQPTGSVVLTNLPASGTWTINPGSYLGTGTATTISGLAVGTHTFTVSYGSCTSVSSVPVVISSPLITTYNGSSWSSTPDNTKVGVISGSGTIGVDTELCSCIVNTGVAAIVATGVTLKLQDNLVVNGSLTFENNASLVQVNNGAINSGNIHYKRHTAAVRRYDFTYWSSPVAGQTMKALSPNTLFDKYYSYNPNTGWKIEYNGVLTMQPGNGYIIRAPQTFSITTATVDTNPVFIGVPNNGMVNMTLMANKTYLLGNPYPSAIDADTFLDVNAGVLEGTLYFWTHNTPPNINIAGDAIYNYTSDDYATYNRTGGVSTSISAISGGAVPTGKIAAGQGFFAPASASGGNLVFNNAMRISGGLSGVNNSQFFKLNPAAKSAATTVTADKHRIWLNLTNNQGAFKQTLIGYLTGATNNYDPGYDGVTYNGNQFIDFYSINQGINLVIQGRALPFEEKDTLILGYKSTIRGDFKISIDHTDGIIDMQQVFLEDQDLQLLHDLKKEPYTFTTEKGTFNNRFVLRYQTKSNTDKTVKKIALVDHAASVTVFDKEIRLSSSESFISKVSIYDVSGSLIYQNEAVKANDFIIRNLNVAHQVLLINMVLANGENSVTKIVY</sequence>
<evidence type="ECO:0000256" key="1">
    <source>
        <dbReference type="SAM" id="SignalP"/>
    </source>
</evidence>
<gene>
    <name evidence="3" type="ORF">ABS764_05250</name>
</gene>
<proteinExistence type="predicted"/>
<dbReference type="Pfam" id="PF19081">
    <property type="entry name" value="Ig_7"/>
    <property type="match status" value="2"/>
</dbReference>
<keyword evidence="4" id="KW-1185">Reference proteome</keyword>
<feature type="domain" description="Ig-like" evidence="2">
    <location>
        <begin position="240"/>
        <end position="318"/>
    </location>
</feature>
<reference evidence="3 4" key="1">
    <citation type="submission" date="2024-06" db="EMBL/GenBank/DDBJ databases">
        <authorList>
            <person name="Kaempfer P."/>
            <person name="Viver T."/>
        </authorList>
    </citation>
    <scope>NUCLEOTIDE SEQUENCE [LARGE SCALE GENOMIC DNA]</scope>
    <source>
        <strain evidence="3 4">ST-87</strain>
    </source>
</reference>
<keyword evidence="1" id="KW-0732">Signal</keyword>
<evidence type="ECO:0000313" key="3">
    <source>
        <dbReference type="EMBL" id="MFL9830254.1"/>
    </source>
</evidence>
<dbReference type="PROSITE" id="PS51257">
    <property type="entry name" value="PROKAR_LIPOPROTEIN"/>
    <property type="match status" value="1"/>
</dbReference>
<comment type="caution">
    <text evidence="3">The sequence shown here is derived from an EMBL/GenBank/DDBJ whole genome shotgun (WGS) entry which is preliminary data.</text>
</comment>
<feature type="chain" id="PRO_5045617166" description="Ig-like domain-containing protein" evidence="1">
    <location>
        <begin position="21"/>
        <end position="1231"/>
    </location>
</feature>
<protein>
    <recommendedName>
        <fullName evidence="2">Ig-like domain-containing protein</fullName>
    </recommendedName>
</protein>
<name>A0ABW8XRD9_9FLAO</name>
<accession>A0ABW8XRD9</accession>
<feature type="signal peptide" evidence="1">
    <location>
        <begin position="1"/>
        <end position="20"/>
    </location>
</feature>
<dbReference type="RefSeq" id="WP_408080690.1">
    <property type="nucleotide sequence ID" value="NZ_JBELQA010000002.1"/>
</dbReference>
<dbReference type="Proteomes" id="UP001629260">
    <property type="component" value="Unassembled WGS sequence"/>
</dbReference>
<dbReference type="InterPro" id="IPR044023">
    <property type="entry name" value="Ig_7"/>
</dbReference>
<organism evidence="3 4">
    <name type="scientific">Flavobacterium plantiphilum</name>
    <dbReference type="NCBI Taxonomy" id="3163297"/>
    <lineage>
        <taxon>Bacteria</taxon>
        <taxon>Pseudomonadati</taxon>
        <taxon>Bacteroidota</taxon>
        <taxon>Flavobacteriia</taxon>
        <taxon>Flavobacteriales</taxon>
        <taxon>Flavobacteriaceae</taxon>
        <taxon>Flavobacterium</taxon>
    </lineage>
</organism>
<dbReference type="EMBL" id="JBELQA010000002">
    <property type="protein sequence ID" value="MFL9830254.1"/>
    <property type="molecule type" value="Genomic_DNA"/>
</dbReference>
<evidence type="ECO:0000313" key="4">
    <source>
        <dbReference type="Proteomes" id="UP001629260"/>
    </source>
</evidence>
<evidence type="ECO:0000259" key="2">
    <source>
        <dbReference type="Pfam" id="PF19081"/>
    </source>
</evidence>